<accession>A0A1E4RNP0</accession>
<protein>
    <submittedName>
        <fullName evidence="2">Uncharacterized protein</fullName>
    </submittedName>
</protein>
<dbReference type="PANTHER" id="PTHR28008">
    <property type="entry name" value="DOMAIN PROTEIN, PUTATIVE (AFU_ORTHOLOGUE AFUA_3G10980)-RELATED"/>
    <property type="match status" value="1"/>
</dbReference>
<feature type="transmembrane region" description="Helical" evidence="1">
    <location>
        <begin position="63"/>
        <end position="84"/>
    </location>
</feature>
<name>A0A1E4RNP0_9ASCO</name>
<dbReference type="EMBL" id="KV454539">
    <property type="protein sequence ID" value="ODV68873.1"/>
    <property type="molecule type" value="Genomic_DNA"/>
</dbReference>
<feature type="transmembrane region" description="Helical" evidence="1">
    <location>
        <begin position="96"/>
        <end position="115"/>
    </location>
</feature>
<evidence type="ECO:0000256" key="1">
    <source>
        <dbReference type="SAM" id="Phobius"/>
    </source>
</evidence>
<dbReference type="Proteomes" id="UP000095085">
    <property type="component" value="Unassembled WGS sequence"/>
</dbReference>
<evidence type="ECO:0000313" key="3">
    <source>
        <dbReference type="Proteomes" id="UP000095085"/>
    </source>
</evidence>
<keyword evidence="3" id="KW-1185">Reference proteome</keyword>
<keyword evidence="1" id="KW-1133">Transmembrane helix</keyword>
<proteinExistence type="predicted"/>
<feature type="transmembrane region" description="Helical" evidence="1">
    <location>
        <begin position="33"/>
        <end position="51"/>
    </location>
</feature>
<keyword evidence="1" id="KW-0812">Transmembrane</keyword>
<dbReference type="AlphaFoldDB" id="A0A1E4RNP0"/>
<dbReference type="NCBIfam" id="NF037970">
    <property type="entry name" value="vanZ_1"/>
    <property type="match status" value="1"/>
</dbReference>
<dbReference type="GeneID" id="30996706"/>
<gene>
    <name evidence="2" type="ORF">HYPBUDRAFT_155901</name>
</gene>
<evidence type="ECO:0000313" key="2">
    <source>
        <dbReference type="EMBL" id="ODV68873.1"/>
    </source>
</evidence>
<feature type="transmembrane region" description="Helical" evidence="1">
    <location>
        <begin position="7"/>
        <end position="27"/>
    </location>
</feature>
<dbReference type="PANTHER" id="PTHR28008:SF1">
    <property type="entry name" value="DOMAIN PROTEIN, PUTATIVE (AFU_ORTHOLOGUE AFUA_3G10980)-RELATED"/>
    <property type="match status" value="1"/>
</dbReference>
<reference evidence="3" key="1">
    <citation type="submission" date="2016-05" db="EMBL/GenBank/DDBJ databases">
        <title>Comparative genomics of biotechnologically important yeasts.</title>
        <authorList>
            <consortium name="DOE Joint Genome Institute"/>
            <person name="Riley R."/>
            <person name="Haridas S."/>
            <person name="Wolfe K.H."/>
            <person name="Lopes M.R."/>
            <person name="Hittinger C.T."/>
            <person name="Goker M."/>
            <person name="Salamov A."/>
            <person name="Wisecaver J."/>
            <person name="Long T.M."/>
            <person name="Aerts A.L."/>
            <person name="Barry K."/>
            <person name="Choi C."/>
            <person name="Clum A."/>
            <person name="Coughlan A.Y."/>
            <person name="Deshpande S."/>
            <person name="Douglass A.P."/>
            <person name="Hanson S.J."/>
            <person name="Klenk H.-P."/>
            <person name="Labutti K."/>
            <person name="Lapidus A."/>
            <person name="Lindquist E."/>
            <person name="Lipzen A."/>
            <person name="Meier-Kolthoff J.P."/>
            <person name="Ohm R.A."/>
            <person name="Otillar R.P."/>
            <person name="Pangilinan J."/>
            <person name="Peng Y."/>
            <person name="Rokas A."/>
            <person name="Rosa C.A."/>
            <person name="Scheuner C."/>
            <person name="Sibirny A.A."/>
            <person name="Slot J.C."/>
            <person name="Stielow J.B."/>
            <person name="Sun H."/>
            <person name="Kurtzman C.P."/>
            <person name="Blackwell M."/>
            <person name="Grigoriev I.V."/>
            <person name="Jeffries T.W."/>
        </authorList>
    </citation>
    <scope>NUCLEOTIDE SEQUENCE [LARGE SCALE GENOMIC DNA]</scope>
    <source>
        <strain evidence="3">NRRL Y-1933</strain>
    </source>
</reference>
<keyword evidence="1" id="KW-0472">Membrane</keyword>
<dbReference type="OrthoDB" id="63581at2759"/>
<dbReference type="RefSeq" id="XP_020077940.1">
    <property type="nucleotide sequence ID" value="XM_020222157.1"/>
</dbReference>
<sequence length="170" mass="19480">MVAIRFSVLTVFLISLCIAAYLGFALIELKHDKLIHFTTFFILTSEFYFIFDTKYKSLKTLRYITFLTCTLCASLNLEIVQNMVNPERVFDFADVVYNFFGSLSGLLVSITLQTWRLKLARANRIKHRRLHGSGVAVEIGQEIENLQEGPASKHVDVDDDYVNIEMKDVS</sequence>
<organism evidence="2 3">
    <name type="scientific">Hyphopichia burtonii NRRL Y-1933</name>
    <dbReference type="NCBI Taxonomy" id="984485"/>
    <lineage>
        <taxon>Eukaryota</taxon>
        <taxon>Fungi</taxon>
        <taxon>Dikarya</taxon>
        <taxon>Ascomycota</taxon>
        <taxon>Saccharomycotina</taxon>
        <taxon>Pichiomycetes</taxon>
        <taxon>Debaryomycetaceae</taxon>
        <taxon>Hyphopichia</taxon>
    </lineage>
</organism>